<dbReference type="InterPro" id="IPR002559">
    <property type="entry name" value="Transposase_11"/>
</dbReference>
<dbReference type="Pfam" id="PF01609">
    <property type="entry name" value="DDE_Tnp_1"/>
    <property type="match status" value="1"/>
</dbReference>
<evidence type="ECO:0000256" key="1">
    <source>
        <dbReference type="SAM" id="MobiDB-lite"/>
    </source>
</evidence>
<organism evidence="3 4">
    <name type="scientific">Streptomyces olivaceoviridis</name>
    <name type="common">Streptomyces corchorusii</name>
    <dbReference type="NCBI Taxonomy" id="1921"/>
    <lineage>
        <taxon>Bacteria</taxon>
        <taxon>Bacillati</taxon>
        <taxon>Actinomycetota</taxon>
        <taxon>Actinomycetes</taxon>
        <taxon>Kitasatosporales</taxon>
        <taxon>Streptomycetaceae</taxon>
        <taxon>Streptomyces</taxon>
    </lineage>
</organism>
<feature type="compositionally biased region" description="Basic residues" evidence="1">
    <location>
        <begin position="1"/>
        <end position="14"/>
    </location>
</feature>
<dbReference type="RefSeq" id="WP_398781509.1">
    <property type="nucleotide sequence ID" value="NZ_JBIRUT010000035.1"/>
</dbReference>
<evidence type="ECO:0000313" key="3">
    <source>
        <dbReference type="EMBL" id="MFI2162537.1"/>
    </source>
</evidence>
<feature type="region of interest" description="Disordered" evidence="1">
    <location>
        <begin position="39"/>
        <end position="94"/>
    </location>
</feature>
<sequence>MGRLRVPRRRGHPRTRPDLVLADKAYSSHAIREHLRKRGIRAVIPVPGGPAQPPAPPGRPRRQATGLRPRDPQAAQHRRAVHRPPQAVARHRHPVREGRAGAAHFGRGGVHNGVPYFTGQCQGGVVPSTCRHRPGLRARAPRTGVRSFRSRPQEGGAPPAAGLGRSPGEGSIARFAPNPSAARPRSAAGTDG</sequence>
<accession>A0ABW7VME3</accession>
<feature type="region of interest" description="Disordered" evidence="1">
    <location>
        <begin position="1"/>
        <end position="21"/>
    </location>
</feature>
<feature type="region of interest" description="Disordered" evidence="1">
    <location>
        <begin position="132"/>
        <end position="192"/>
    </location>
</feature>
<feature type="domain" description="Transposase IS4-like" evidence="2">
    <location>
        <begin position="13"/>
        <end position="88"/>
    </location>
</feature>
<feature type="compositionally biased region" description="Low complexity" evidence="1">
    <location>
        <begin position="173"/>
        <end position="192"/>
    </location>
</feature>
<reference evidence="3 4" key="1">
    <citation type="submission" date="2024-10" db="EMBL/GenBank/DDBJ databases">
        <title>The Natural Products Discovery Center: Release of the First 8490 Sequenced Strains for Exploring Actinobacteria Biosynthetic Diversity.</title>
        <authorList>
            <person name="Kalkreuter E."/>
            <person name="Kautsar S.A."/>
            <person name="Yang D."/>
            <person name="Bader C.D."/>
            <person name="Teijaro C.N."/>
            <person name="Fluegel L."/>
            <person name="Davis C.M."/>
            <person name="Simpson J.R."/>
            <person name="Lauterbach L."/>
            <person name="Steele A.D."/>
            <person name="Gui C."/>
            <person name="Meng S."/>
            <person name="Li G."/>
            <person name="Viehrig K."/>
            <person name="Ye F."/>
            <person name="Su P."/>
            <person name="Kiefer A.F."/>
            <person name="Nichols A."/>
            <person name="Cepeda A.J."/>
            <person name="Yan W."/>
            <person name="Fan B."/>
            <person name="Jiang Y."/>
            <person name="Adhikari A."/>
            <person name="Zheng C.-J."/>
            <person name="Schuster L."/>
            <person name="Cowan T.M."/>
            <person name="Smanski M.J."/>
            <person name="Chevrette M.G."/>
            <person name="De Carvalho L.P.S."/>
            <person name="Shen B."/>
        </authorList>
    </citation>
    <scope>NUCLEOTIDE SEQUENCE [LARGE SCALE GENOMIC DNA]</scope>
    <source>
        <strain evidence="3 4">NPDC020295</strain>
    </source>
</reference>
<keyword evidence="4" id="KW-1185">Reference proteome</keyword>
<evidence type="ECO:0000259" key="2">
    <source>
        <dbReference type="Pfam" id="PF01609"/>
    </source>
</evidence>
<dbReference type="EMBL" id="JBIRWM010000039">
    <property type="protein sequence ID" value="MFI2162537.1"/>
    <property type="molecule type" value="Genomic_DNA"/>
</dbReference>
<feature type="compositionally biased region" description="Pro residues" evidence="1">
    <location>
        <begin position="47"/>
        <end position="58"/>
    </location>
</feature>
<proteinExistence type="predicted"/>
<gene>
    <name evidence="3" type="ORF">ACH49L_44160</name>
</gene>
<protein>
    <submittedName>
        <fullName evidence="3">Transposase</fullName>
    </submittedName>
</protein>
<comment type="caution">
    <text evidence="3">The sequence shown here is derived from an EMBL/GenBank/DDBJ whole genome shotgun (WGS) entry which is preliminary data.</text>
</comment>
<evidence type="ECO:0000313" key="4">
    <source>
        <dbReference type="Proteomes" id="UP001611397"/>
    </source>
</evidence>
<name>A0ABW7VME3_STROI</name>
<dbReference type="Proteomes" id="UP001611397">
    <property type="component" value="Unassembled WGS sequence"/>
</dbReference>